<evidence type="ECO:0000256" key="4">
    <source>
        <dbReference type="ARBA" id="ARBA00022737"/>
    </source>
</evidence>
<evidence type="ECO:0000256" key="9">
    <source>
        <dbReference type="ARBA" id="ARBA00023180"/>
    </source>
</evidence>
<dbReference type="Proteomes" id="UP001172457">
    <property type="component" value="Chromosome 1"/>
</dbReference>
<dbReference type="GO" id="GO:0004672">
    <property type="term" value="F:protein kinase activity"/>
    <property type="evidence" value="ECO:0007669"/>
    <property type="project" value="InterPro"/>
</dbReference>
<evidence type="ECO:0000256" key="6">
    <source>
        <dbReference type="ARBA" id="ARBA00022840"/>
    </source>
</evidence>
<keyword evidence="9" id="KW-0325">Glycoprotein</keyword>
<keyword evidence="8" id="KW-0472">Membrane</keyword>
<dbReference type="InterPro" id="IPR011009">
    <property type="entry name" value="Kinase-like_dom_sf"/>
</dbReference>
<keyword evidence="12" id="KW-1185">Reference proteome</keyword>
<protein>
    <recommendedName>
        <fullName evidence="10">Protein kinase domain-containing protein</fullName>
    </recommendedName>
</protein>
<dbReference type="InterPro" id="IPR001611">
    <property type="entry name" value="Leu-rich_rpt"/>
</dbReference>
<keyword evidence="5" id="KW-0547">Nucleotide-binding</keyword>
<dbReference type="PANTHER" id="PTHR48056">
    <property type="entry name" value="LRR RECEPTOR-LIKE SERINE/THREONINE-PROTEIN KINASE-RELATED"/>
    <property type="match status" value="1"/>
</dbReference>
<dbReference type="Gene3D" id="3.80.10.10">
    <property type="entry name" value="Ribonuclease Inhibitor"/>
    <property type="match status" value="1"/>
</dbReference>
<evidence type="ECO:0000256" key="5">
    <source>
        <dbReference type="ARBA" id="ARBA00022741"/>
    </source>
</evidence>
<evidence type="ECO:0000313" key="11">
    <source>
        <dbReference type="EMBL" id="KAJ9566274.1"/>
    </source>
</evidence>
<dbReference type="GO" id="GO:0005524">
    <property type="term" value="F:ATP binding"/>
    <property type="evidence" value="ECO:0007669"/>
    <property type="project" value="UniProtKB-KW"/>
</dbReference>
<dbReference type="GO" id="GO:0033612">
    <property type="term" value="F:receptor serine/threonine kinase binding"/>
    <property type="evidence" value="ECO:0007669"/>
    <property type="project" value="TreeGrafter"/>
</dbReference>
<keyword evidence="4" id="KW-0677">Repeat</keyword>
<dbReference type="EMBL" id="JARYMX010000001">
    <property type="protein sequence ID" value="KAJ9566274.1"/>
    <property type="molecule type" value="Genomic_DNA"/>
</dbReference>
<dbReference type="FunFam" id="3.80.10.10:FF:000905">
    <property type="entry name" value="Receptor-like protein kinase 7"/>
    <property type="match status" value="1"/>
</dbReference>
<dbReference type="AlphaFoldDB" id="A0AA38TUC0"/>
<dbReference type="Pfam" id="PF00560">
    <property type="entry name" value="LRR_1"/>
    <property type="match status" value="3"/>
</dbReference>
<evidence type="ECO:0000256" key="7">
    <source>
        <dbReference type="ARBA" id="ARBA00022989"/>
    </source>
</evidence>
<evidence type="ECO:0000259" key="10">
    <source>
        <dbReference type="PROSITE" id="PS50011"/>
    </source>
</evidence>
<dbReference type="SUPFAM" id="SSF56112">
    <property type="entry name" value="Protein kinase-like (PK-like)"/>
    <property type="match status" value="1"/>
</dbReference>
<comment type="caution">
    <text evidence="11">The sequence shown here is derived from an EMBL/GenBank/DDBJ whole genome shotgun (WGS) entry which is preliminary data.</text>
</comment>
<evidence type="ECO:0000313" key="12">
    <source>
        <dbReference type="Proteomes" id="UP001172457"/>
    </source>
</evidence>
<dbReference type="GO" id="GO:0016020">
    <property type="term" value="C:membrane"/>
    <property type="evidence" value="ECO:0007669"/>
    <property type="project" value="UniProtKB-SubCell"/>
</dbReference>
<evidence type="ECO:0000256" key="8">
    <source>
        <dbReference type="ARBA" id="ARBA00023136"/>
    </source>
</evidence>
<sequence length="626" mass="70064">MCLRCPPSPPPTNANLSLLTTCIVGEDGVVVAGKVAGVLQSPETIAKGKHKNDPVVEDGYERGRYVDMFLPNTQGIGKELWQQYVETRNSSTQGFNYLHGNVTHDLNKCSKLTYLDLGNNFFSGAIPNVSSMKGLLYLYVNSSGFLLTFSWKSLENMTELVVLSVGNNPFDKTPFPNEVLKLHKLYWLYMSNCSIEGEIPAGIGGLTELVNLEISDNYITGEIPNEISWLNKLWQLGLYNNNLSGKLSVRLRTLTKLEFFDASNNDLEGDLSDVRFLNHLKRLQLYENDFSGDIAPEIGEFKQLNQLTGRLPQNLGSWSDFIFIDVSENYLTGPIPPDMCKNGKMTQLLMPQNNLLDRGNGLKSTFRSDPDLSSLSLRLFDLSHNRLVGAISEPLSNGSFVGNPGLCSKKGYGEAHHLILKRVMSHSCLARMLLNKSQKDDQSRLLKDYLWNVKSFYRLTFTKDDIIDAIKEENMIVRGRSGEVYRVSLENGVDVAVKHIRNTCSLEFAAEEEILSSIRHDNVVSLYCSITSEHSSLLVYEYFPNGNLSGLLHSSFGLDWKTRYEIAIGVAKALEYLHHDHVARPVIHRDVKLPRLVDFGLAKVVRNDTPNGSTHVIVGTQGYMAP</sequence>
<dbReference type="Pfam" id="PF00069">
    <property type="entry name" value="Pkinase"/>
    <property type="match status" value="1"/>
</dbReference>
<dbReference type="Gene3D" id="1.10.510.10">
    <property type="entry name" value="Transferase(Phosphotransferase) domain 1"/>
    <property type="match status" value="1"/>
</dbReference>
<dbReference type="PANTHER" id="PTHR48056:SF81">
    <property type="entry name" value="RECEPTOR PROTEIN-TYROSINE KINASE CEPR1"/>
    <property type="match status" value="1"/>
</dbReference>
<feature type="non-terminal residue" evidence="11">
    <location>
        <position position="1"/>
    </location>
</feature>
<accession>A0AA38TUC0</accession>
<proteinExistence type="predicted"/>
<evidence type="ECO:0000256" key="2">
    <source>
        <dbReference type="ARBA" id="ARBA00022614"/>
    </source>
</evidence>
<dbReference type="InterPro" id="IPR032675">
    <property type="entry name" value="LRR_dom_sf"/>
</dbReference>
<dbReference type="InterPro" id="IPR000719">
    <property type="entry name" value="Prot_kinase_dom"/>
</dbReference>
<comment type="subcellular location">
    <subcellularLocation>
        <location evidence="1">Membrane</location>
    </subcellularLocation>
</comment>
<feature type="domain" description="Protein kinase" evidence="10">
    <location>
        <begin position="470"/>
        <end position="626"/>
    </location>
</feature>
<keyword evidence="6" id="KW-0067">ATP-binding</keyword>
<dbReference type="PROSITE" id="PS50011">
    <property type="entry name" value="PROTEIN_KINASE_DOM"/>
    <property type="match status" value="1"/>
</dbReference>
<reference evidence="11" key="1">
    <citation type="submission" date="2023-03" db="EMBL/GenBank/DDBJ databases">
        <title>Chromosome-scale reference genome and RAD-based genetic map of yellow starthistle (Centaurea solstitialis) reveal putative structural variation and QTLs associated with invader traits.</title>
        <authorList>
            <person name="Reatini B."/>
            <person name="Cang F.A."/>
            <person name="Jiang Q."/>
            <person name="Mckibben M.T.W."/>
            <person name="Barker M.S."/>
            <person name="Rieseberg L.H."/>
            <person name="Dlugosch K.M."/>
        </authorList>
    </citation>
    <scope>NUCLEOTIDE SEQUENCE</scope>
    <source>
        <strain evidence="11">CAN-66</strain>
        <tissue evidence="11">Leaf</tissue>
    </source>
</reference>
<gene>
    <name evidence="11" type="ORF">OSB04_002240</name>
</gene>
<keyword evidence="2" id="KW-0433">Leucine-rich repeat</keyword>
<keyword evidence="3" id="KW-0812">Transmembrane</keyword>
<name>A0AA38TUC0_9ASTR</name>
<dbReference type="InterPro" id="IPR050647">
    <property type="entry name" value="Plant_LRR-RLKs"/>
</dbReference>
<evidence type="ECO:0000256" key="3">
    <source>
        <dbReference type="ARBA" id="ARBA00022692"/>
    </source>
</evidence>
<organism evidence="11 12">
    <name type="scientific">Centaurea solstitialis</name>
    <name type="common">yellow star-thistle</name>
    <dbReference type="NCBI Taxonomy" id="347529"/>
    <lineage>
        <taxon>Eukaryota</taxon>
        <taxon>Viridiplantae</taxon>
        <taxon>Streptophyta</taxon>
        <taxon>Embryophyta</taxon>
        <taxon>Tracheophyta</taxon>
        <taxon>Spermatophyta</taxon>
        <taxon>Magnoliopsida</taxon>
        <taxon>eudicotyledons</taxon>
        <taxon>Gunneridae</taxon>
        <taxon>Pentapetalae</taxon>
        <taxon>asterids</taxon>
        <taxon>campanulids</taxon>
        <taxon>Asterales</taxon>
        <taxon>Asteraceae</taxon>
        <taxon>Carduoideae</taxon>
        <taxon>Cardueae</taxon>
        <taxon>Centaureinae</taxon>
        <taxon>Centaurea</taxon>
    </lineage>
</organism>
<evidence type="ECO:0000256" key="1">
    <source>
        <dbReference type="ARBA" id="ARBA00004370"/>
    </source>
</evidence>
<keyword evidence="7" id="KW-1133">Transmembrane helix</keyword>
<dbReference type="SUPFAM" id="SSF52058">
    <property type="entry name" value="L domain-like"/>
    <property type="match status" value="1"/>
</dbReference>